<evidence type="ECO:0000313" key="2">
    <source>
        <dbReference type="EMBL" id="QJH92598.1"/>
    </source>
</evidence>
<evidence type="ECO:0000256" key="1">
    <source>
        <dbReference type="SAM" id="Phobius"/>
    </source>
</evidence>
<gene>
    <name evidence="2" type="ORF">MM171A03079_0002</name>
</gene>
<feature type="transmembrane region" description="Helical" evidence="1">
    <location>
        <begin position="6"/>
        <end position="29"/>
    </location>
</feature>
<organism evidence="2">
    <name type="scientific">viral metagenome</name>
    <dbReference type="NCBI Taxonomy" id="1070528"/>
    <lineage>
        <taxon>unclassified sequences</taxon>
        <taxon>metagenomes</taxon>
        <taxon>organismal metagenomes</taxon>
    </lineage>
</organism>
<keyword evidence="1" id="KW-0472">Membrane</keyword>
<keyword evidence="1" id="KW-1133">Transmembrane helix</keyword>
<dbReference type="EMBL" id="MT143904">
    <property type="protein sequence ID" value="QJH92598.1"/>
    <property type="molecule type" value="Genomic_DNA"/>
</dbReference>
<keyword evidence="1" id="KW-0812">Transmembrane</keyword>
<sequence>MTIDNETVVLVVTAIIAWEVGKLVGRLFGKLVLMHYRRR</sequence>
<reference evidence="2" key="1">
    <citation type="submission" date="2020-03" db="EMBL/GenBank/DDBJ databases">
        <title>The deep terrestrial virosphere.</title>
        <authorList>
            <person name="Holmfeldt K."/>
            <person name="Nilsson E."/>
            <person name="Simone D."/>
            <person name="Lopez-Fernandez M."/>
            <person name="Wu X."/>
            <person name="de Brujin I."/>
            <person name="Lundin D."/>
            <person name="Andersson A."/>
            <person name="Bertilsson S."/>
            <person name="Dopson M."/>
        </authorList>
    </citation>
    <scope>NUCLEOTIDE SEQUENCE</scope>
    <source>
        <strain evidence="2">MM171A03079</strain>
    </source>
</reference>
<protein>
    <submittedName>
        <fullName evidence="2">Uncharacterized protein</fullName>
    </submittedName>
</protein>
<dbReference type="AlphaFoldDB" id="A0A6M3X4I4"/>
<name>A0A6M3X4I4_9ZZZZ</name>
<proteinExistence type="predicted"/>
<accession>A0A6M3X4I4</accession>